<dbReference type="AlphaFoldDB" id="A0A4Y2NIC7"/>
<feature type="domain" description="SOCS box" evidence="1">
    <location>
        <begin position="347"/>
        <end position="389"/>
    </location>
</feature>
<dbReference type="Pfam" id="PF07525">
    <property type="entry name" value="SOCS_box"/>
    <property type="match status" value="1"/>
</dbReference>
<dbReference type="InterPro" id="IPR001496">
    <property type="entry name" value="SOCS_box"/>
</dbReference>
<dbReference type="CDD" id="cd03587">
    <property type="entry name" value="SOCS"/>
    <property type="match status" value="1"/>
</dbReference>
<sequence length="389" mass="46287">MEVQFYDEIEFETFTIEVPRDVVVYSFIVQKSLMYLDLSACEYTLPQKSVFTEEQCRKLMEPGRQILYRYHLDLPQNLESSLRAVIPNADDQEQYEAFHLGVMFVCDSLYTRDLASCVINPIMSARNKMDKLRRYLNVMKLLNFNQCRRTAMLLFDHLIFALYPYCLDSNLVVEFAITFRFCSWLFYRESPILVGYVLHHAMKIRYNICQVFETGMDHINGCIVFRTPGNIGTLLLYGNVLCFQQEVYLEVLGSTLQRRMIRRIVRKNIPDRRLFLMLQLFYYFTFNNQYWYGLLYIWRSIPDPCLSKSEIRLLFGNVISSRRLHTMIECYKFYIVEETDEMDDEVPRPLQHLCRVAVRSALIRNFQLPYGVSELGMPRLIRDYLNLES</sequence>
<dbReference type="SMART" id="SM00969">
    <property type="entry name" value="SOCS_box"/>
    <property type="match status" value="1"/>
</dbReference>
<dbReference type="Proteomes" id="UP000499080">
    <property type="component" value="Unassembled WGS sequence"/>
</dbReference>
<name>A0A4Y2NIC7_ARAVE</name>
<dbReference type="OrthoDB" id="6431764at2759"/>
<keyword evidence="3" id="KW-1185">Reference proteome</keyword>
<proteinExistence type="predicted"/>
<comment type="caution">
    <text evidence="2">The sequence shown here is derived from an EMBL/GenBank/DDBJ whole genome shotgun (WGS) entry which is preliminary data.</text>
</comment>
<gene>
    <name evidence="2" type="ORF">AVEN_123340_1</name>
</gene>
<evidence type="ECO:0000259" key="1">
    <source>
        <dbReference type="PROSITE" id="PS50225"/>
    </source>
</evidence>
<evidence type="ECO:0000313" key="3">
    <source>
        <dbReference type="Proteomes" id="UP000499080"/>
    </source>
</evidence>
<organism evidence="2 3">
    <name type="scientific">Araneus ventricosus</name>
    <name type="common">Orbweaver spider</name>
    <name type="synonym">Epeira ventricosa</name>
    <dbReference type="NCBI Taxonomy" id="182803"/>
    <lineage>
        <taxon>Eukaryota</taxon>
        <taxon>Metazoa</taxon>
        <taxon>Ecdysozoa</taxon>
        <taxon>Arthropoda</taxon>
        <taxon>Chelicerata</taxon>
        <taxon>Arachnida</taxon>
        <taxon>Araneae</taxon>
        <taxon>Araneomorphae</taxon>
        <taxon>Entelegynae</taxon>
        <taxon>Araneoidea</taxon>
        <taxon>Araneidae</taxon>
        <taxon>Araneus</taxon>
    </lineage>
</organism>
<dbReference type="SUPFAM" id="SSF158235">
    <property type="entry name" value="SOCS box-like"/>
    <property type="match status" value="1"/>
</dbReference>
<accession>A0A4Y2NIC7</accession>
<reference evidence="2 3" key="1">
    <citation type="journal article" date="2019" name="Sci. Rep.">
        <title>Orb-weaving spider Araneus ventricosus genome elucidates the spidroin gene catalogue.</title>
        <authorList>
            <person name="Kono N."/>
            <person name="Nakamura H."/>
            <person name="Ohtoshi R."/>
            <person name="Moran D.A.P."/>
            <person name="Shinohara A."/>
            <person name="Yoshida Y."/>
            <person name="Fujiwara M."/>
            <person name="Mori M."/>
            <person name="Tomita M."/>
            <person name="Arakawa K."/>
        </authorList>
    </citation>
    <scope>NUCLEOTIDE SEQUENCE [LARGE SCALE GENOMIC DNA]</scope>
</reference>
<dbReference type="PROSITE" id="PS50225">
    <property type="entry name" value="SOCS"/>
    <property type="match status" value="1"/>
</dbReference>
<dbReference type="GO" id="GO:0035556">
    <property type="term" value="P:intracellular signal transduction"/>
    <property type="evidence" value="ECO:0007669"/>
    <property type="project" value="InterPro"/>
</dbReference>
<protein>
    <recommendedName>
        <fullName evidence="1">SOCS box domain-containing protein</fullName>
    </recommendedName>
</protein>
<evidence type="ECO:0000313" key="2">
    <source>
        <dbReference type="EMBL" id="GBN38310.1"/>
    </source>
</evidence>
<dbReference type="EMBL" id="BGPR01009160">
    <property type="protein sequence ID" value="GBN38310.1"/>
    <property type="molecule type" value="Genomic_DNA"/>
</dbReference>
<dbReference type="InterPro" id="IPR036036">
    <property type="entry name" value="SOCS_box-like_dom_sf"/>
</dbReference>